<sequence>MSGYPGAGYNSGGYGAPPPQQQYAGTYYHPPQGYAGYQQPPPPAAPGYGYQQHQQPPQSYGYQQPAPAPQQAYANPPAQYNRPAMPSVNSNSFVHGNHQAPPPPPAAPQHFGFGAPQGYAFQYSQCTGRRKALLIGINYFGQRGQLRGCINDVRNMSGYLVENFGYKREDMVILTDDQQNPMSQPTKQNILRAMHWLVKDARPNDSLFFHYSGHGGQTKDLDGDEEDGFDEVIYPVDFRQVGHITDDEMHRIMVRPLHGGVRLTAIFDSCHSGTALDLPYIYSTQGILKEPNLAKEAGQGLLGVISAYSQGDLGGVASNIMGFFKKATDGGDAHARAMATKTSPADVIMFSGSKDDQTSADATIASQATGAMSWAFITALKKNPQQSYVQLLNSIRDELQTRYTQKPQLSCSHPLDTNVLFVM</sequence>
<feature type="compositionally biased region" description="Low complexity" evidence="5">
    <location>
        <begin position="46"/>
        <end position="80"/>
    </location>
</feature>
<evidence type="ECO:0000313" key="8">
    <source>
        <dbReference type="Proteomes" id="UP001275084"/>
    </source>
</evidence>
<dbReference type="GO" id="GO:0006508">
    <property type="term" value="P:proteolysis"/>
    <property type="evidence" value="ECO:0007669"/>
    <property type="project" value="InterPro"/>
</dbReference>
<proteinExistence type="inferred from homology"/>
<dbReference type="Pfam" id="PF00656">
    <property type="entry name" value="Peptidase_C14"/>
    <property type="match status" value="1"/>
</dbReference>
<gene>
    <name evidence="7" type="ORF">B0T25DRAFT_274218</name>
</gene>
<keyword evidence="3" id="KW-0645">Protease</keyword>
<dbReference type="GO" id="GO:0004197">
    <property type="term" value="F:cysteine-type endopeptidase activity"/>
    <property type="evidence" value="ECO:0007669"/>
    <property type="project" value="InterPro"/>
</dbReference>
<dbReference type="InterPro" id="IPR029030">
    <property type="entry name" value="Caspase-like_dom_sf"/>
</dbReference>
<evidence type="ECO:0000256" key="4">
    <source>
        <dbReference type="ARBA" id="ARBA00023145"/>
    </source>
</evidence>
<comment type="caution">
    <text evidence="7">The sequence shown here is derived from an EMBL/GenBank/DDBJ whole genome shotgun (WGS) entry which is preliminary data.</text>
</comment>
<dbReference type="Proteomes" id="UP001275084">
    <property type="component" value="Unassembled WGS sequence"/>
</dbReference>
<evidence type="ECO:0000313" key="7">
    <source>
        <dbReference type="EMBL" id="KAK3346263.1"/>
    </source>
</evidence>
<keyword evidence="3" id="KW-0378">Hydrolase</keyword>
<dbReference type="Gene3D" id="3.40.50.12660">
    <property type="match status" value="1"/>
</dbReference>
<feature type="region of interest" description="Disordered" evidence="5">
    <location>
        <begin position="1"/>
        <end position="111"/>
    </location>
</feature>
<name>A0AAJ0MAG6_9PEZI</name>
<keyword evidence="4" id="KW-0865">Zymogen</keyword>
<evidence type="ECO:0000256" key="5">
    <source>
        <dbReference type="SAM" id="MobiDB-lite"/>
    </source>
</evidence>
<dbReference type="EMBL" id="JAUIQD010000006">
    <property type="protein sequence ID" value="KAK3346263.1"/>
    <property type="molecule type" value="Genomic_DNA"/>
</dbReference>
<dbReference type="AlphaFoldDB" id="A0AAJ0MAG6"/>
<evidence type="ECO:0000256" key="2">
    <source>
        <dbReference type="ARBA" id="ARBA00022703"/>
    </source>
</evidence>
<evidence type="ECO:0000259" key="6">
    <source>
        <dbReference type="Pfam" id="PF00656"/>
    </source>
</evidence>
<evidence type="ECO:0000256" key="3">
    <source>
        <dbReference type="ARBA" id="ARBA00022807"/>
    </source>
</evidence>
<dbReference type="PANTHER" id="PTHR48104:SF30">
    <property type="entry name" value="METACASPASE-1"/>
    <property type="match status" value="1"/>
</dbReference>
<dbReference type="SUPFAM" id="SSF52129">
    <property type="entry name" value="Caspase-like"/>
    <property type="match status" value="1"/>
</dbReference>
<reference evidence="7" key="2">
    <citation type="submission" date="2023-06" db="EMBL/GenBank/DDBJ databases">
        <authorList>
            <consortium name="Lawrence Berkeley National Laboratory"/>
            <person name="Haridas S."/>
            <person name="Hensen N."/>
            <person name="Bonometti L."/>
            <person name="Westerberg I."/>
            <person name="Brannstrom I.O."/>
            <person name="Guillou S."/>
            <person name="Cros-Aarteil S."/>
            <person name="Calhoun S."/>
            <person name="Kuo A."/>
            <person name="Mondo S."/>
            <person name="Pangilinan J."/>
            <person name="Riley R."/>
            <person name="Labutti K."/>
            <person name="Andreopoulos B."/>
            <person name="Lipzen A."/>
            <person name="Chen C."/>
            <person name="Yanf M."/>
            <person name="Daum C."/>
            <person name="Ng V."/>
            <person name="Clum A."/>
            <person name="Steindorff A."/>
            <person name="Ohm R."/>
            <person name="Martin F."/>
            <person name="Silar P."/>
            <person name="Natvig D."/>
            <person name="Lalanne C."/>
            <person name="Gautier V."/>
            <person name="Ament-Velasquez S.L."/>
            <person name="Kruys A."/>
            <person name="Hutchinson M.I."/>
            <person name="Powell A.J."/>
            <person name="Barry K."/>
            <person name="Miller A.N."/>
            <person name="Grigoriev I.V."/>
            <person name="Debuchy R."/>
            <person name="Gladieux P."/>
            <person name="Thoren M.H."/>
            <person name="Johannesson H."/>
        </authorList>
    </citation>
    <scope>NUCLEOTIDE SEQUENCE</scope>
    <source>
        <strain evidence="7">CBS 955.72</strain>
    </source>
</reference>
<comment type="similarity">
    <text evidence="1">Belongs to the peptidase C14B family.</text>
</comment>
<feature type="domain" description="Peptidase C14 caspase" evidence="6">
    <location>
        <begin position="129"/>
        <end position="415"/>
    </location>
</feature>
<dbReference type="GO" id="GO:0006915">
    <property type="term" value="P:apoptotic process"/>
    <property type="evidence" value="ECO:0007669"/>
    <property type="project" value="UniProtKB-KW"/>
</dbReference>
<accession>A0AAJ0MAG6</accession>
<protein>
    <submittedName>
        <fullName evidence="7">Caspase domain-containing protein</fullName>
    </submittedName>
</protein>
<keyword evidence="3" id="KW-0788">Thiol protease</keyword>
<reference evidence="7" key="1">
    <citation type="journal article" date="2023" name="Mol. Phylogenet. Evol.">
        <title>Genome-scale phylogeny and comparative genomics of the fungal order Sordariales.</title>
        <authorList>
            <person name="Hensen N."/>
            <person name="Bonometti L."/>
            <person name="Westerberg I."/>
            <person name="Brannstrom I.O."/>
            <person name="Guillou S."/>
            <person name="Cros-Aarteil S."/>
            <person name="Calhoun S."/>
            <person name="Haridas S."/>
            <person name="Kuo A."/>
            <person name="Mondo S."/>
            <person name="Pangilinan J."/>
            <person name="Riley R."/>
            <person name="LaButti K."/>
            <person name="Andreopoulos B."/>
            <person name="Lipzen A."/>
            <person name="Chen C."/>
            <person name="Yan M."/>
            <person name="Daum C."/>
            <person name="Ng V."/>
            <person name="Clum A."/>
            <person name="Steindorff A."/>
            <person name="Ohm R.A."/>
            <person name="Martin F."/>
            <person name="Silar P."/>
            <person name="Natvig D.O."/>
            <person name="Lalanne C."/>
            <person name="Gautier V."/>
            <person name="Ament-Velasquez S.L."/>
            <person name="Kruys A."/>
            <person name="Hutchinson M.I."/>
            <person name="Powell A.J."/>
            <person name="Barry K."/>
            <person name="Miller A.N."/>
            <person name="Grigoriev I.V."/>
            <person name="Debuchy R."/>
            <person name="Gladieux P."/>
            <person name="Hiltunen Thoren M."/>
            <person name="Johannesson H."/>
        </authorList>
    </citation>
    <scope>NUCLEOTIDE SEQUENCE</scope>
    <source>
        <strain evidence="7">CBS 955.72</strain>
    </source>
</reference>
<dbReference type="PANTHER" id="PTHR48104">
    <property type="entry name" value="METACASPASE-4"/>
    <property type="match status" value="1"/>
</dbReference>
<dbReference type="GO" id="GO:0005737">
    <property type="term" value="C:cytoplasm"/>
    <property type="evidence" value="ECO:0007669"/>
    <property type="project" value="TreeGrafter"/>
</dbReference>
<evidence type="ECO:0000256" key="1">
    <source>
        <dbReference type="ARBA" id="ARBA00009005"/>
    </source>
</evidence>
<feature type="compositionally biased region" description="Gly residues" evidence="5">
    <location>
        <begin position="1"/>
        <end position="15"/>
    </location>
</feature>
<keyword evidence="2" id="KW-0053">Apoptosis</keyword>
<dbReference type="InterPro" id="IPR011600">
    <property type="entry name" value="Pept_C14_caspase"/>
</dbReference>
<dbReference type="InterPro" id="IPR050452">
    <property type="entry name" value="Metacaspase"/>
</dbReference>
<organism evidence="7 8">
    <name type="scientific">Lasiosphaeria hispida</name>
    <dbReference type="NCBI Taxonomy" id="260671"/>
    <lineage>
        <taxon>Eukaryota</taxon>
        <taxon>Fungi</taxon>
        <taxon>Dikarya</taxon>
        <taxon>Ascomycota</taxon>
        <taxon>Pezizomycotina</taxon>
        <taxon>Sordariomycetes</taxon>
        <taxon>Sordariomycetidae</taxon>
        <taxon>Sordariales</taxon>
        <taxon>Lasiosphaeriaceae</taxon>
        <taxon>Lasiosphaeria</taxon>
    </lineage>
</organism>
<keyword evidence="8" id="KW-1185">Reference proteome</keyword>